<name>A0A2G9RRF2_AQUCT</name>
<gene>
    <name evidence="2" type="ORF">AB205_0165680</name>
</gene>
<dbReference type="AlphaFoldDB" id="A0A2G9RRF2"/>
<evidence type="ECO:0000256" key="1">
    <source>
        <dbReference type="SAM" id="MobiDB-lite"/>
    </source>
</evidence>
<sequence>MRRRKARSPKHPDPGGEDLRPSNMSFLEMMEMVDILKRADYDGKYGPYLNQNVRKAKIMTKVVNSLHWNFGVRLSEEQLRKSWLVGTVIVHSKQCSFTN</sequence>
<accession>A0A2G9RRF2</accession>
<evidence type="ECO:0000313" key="2">
    <source>
        <dbReference type="EMBL" id="PIO29801.1"/>
    </source>
</evidence>
<organism evidence="2 3">
    <name type="scientific">Aquarana catesbeiana</name>
    <name type="common">American bullfrog</name>
    <name type="synonym">Rana catesbeiana</name>
    <dbReference type="NCBI Taxonomy" id="8400"/>
    <lineage>
        <taxon>Eukaryota</taxon>
        <taxon>Metazoa</taxon>
        <taxon>Chordata</taxon>
        <taxon>Craniata</taxon>
        <taxon>Vertebrata</taxon>
        <taxon>Euteleostomi</taxon>
        <taxon>Amphibia</taxon>
        <taxon>Batrachia</taxon>
        <taxon>Anura</taxon>
        <taxon>Neobatrachia</taxon>
        <taxon>Ranoidea</taxon>
        <taxon>Ranidae</taxon>
        <taxon>Aquarana</taxon>
    </lineage>
</organism>
<feature type="compositionally biased region" description="Basic and acidic residues" evidence="1">
    <location>
        <begin position="10"/>
        <end position="20"/>
    </location>
</feature>
<evidence type="ECO:0000313" key="3">
    <source>
        <dbReference type="Proteomes" id="UP000228934"/>
    </source>
</evidence>
<dbReference type="Proteomes" id="UP000228934">
    <property type="component" value="Unassembled WGS sequence"/>
</dbReference>
<protein>
    <submittedName>
        <fullName evidence="2">Uncharacterized protein</fullName>
    </submittedName>
</protein>
<dbReference type="EMBL" id="KV933655">
    <property type="protein sequence ID" value="PIO29801.1"/>
    <property type="molecule type" value="Genomic_DNA"/>
</dbReference>
<feature type="region of interest" description="Disordered" evidence="1">
    <location>
        <begin position="1"/>
        <end position="22"/>
    </location>
</feature>
<keyword evidence="3" id="KW-1185">Reference proteome</keyword>
<proteinExistence type="predicted"/>
<reference evidence="3" key="1">
    <citation type="journal article" date="2017" name="Nat. Commun.">
        <title>The North American bullfrog draft genome provides insight into hormonal regulation of long noncoding RNA.</title>
        <authorList>
            <person name="Hammond S.A."/>
            <person name="Warren R.L."/>
            <person name="Vandervalk B.P."/>
            <person name="Kucuk E."/>
            <person name="Khan H."/>
            <person name="Gibb E.A."/>
            <person name="Pandoh P."/>
            <person name="Kirk H."/>
            <person name="Zhao Y."/>
            <person name="Jones M."/>
            <person name="Mungall A.J."/>
            <person name="Coope R."/>
            <person name="Pleasance S."/>
            <person name="Moore R.A."/>
            <person name="Holt R.A."/>
            <person name="Round J.M."/>
            <person name="Ohora S."/>
            <person name="Walle B.V."/>
            <person name="Veldhoen N."/>
            <person name="Helbing C.C."/>
            <person name="Birol I."/>
        </authorList>
    </citation>
    <scope>NUCLEOTIDE SEQUENCE [LARGE SCALE GENOMIC DNA]</scope>
</reference>